<dbReference type="PANTHER" id="PTHR28083">
    <property type="entry name" value="GOOD FOR FULL DBP5 ACTIVITY PROTEIN 2"/>
    <property type="match status" value="1"/>
</dbReference>
<dbReference type="InterPro" id="IPR040151">
    <property type="entry name" value="Gfd2/YDR514C-like"/>
</dbReference>
<organism evidence="2 3">
    <name type="scientific">Pleurotus ostreatus (strain PC15)</name>
    <name type="common">Oyster mushroom</name>
    <dbReference type="NCBI Taxonomy" id="1137138"/>
    <lineage>
        <taxon>Eukaryota</taxon>
        <taxon>Fungi</taxon>
        <taxon>Dikarya</taxon>
        <taxon>Basidiomycota</taxon>
        <taxon>Agaricomycotina</taxon>
        <taxon>Agaricomycetes</taxon>
        <taxon>Agaricomycetidae</taxon>
        <taxon>Agaricales</taxon>
        <taxon>Pleurotineae</taxon>
        <taxon>Pleurotaceae</taxon>
        <taxon>Pleurotus</taxon>
    </lineage>
</organism>
<dbReference type="OrthoDB" id="5953249at2759"/>
<evidence type="ECO:0000313" key="3">
    <source>
        <dbReference type="Proteomes" id="UP000027073"/>
    </source>
</evidence>
<dbReference type="STRING" id="1137138.A0A067NZ05"/>
<proteinExistence type="predicted"/>
<dbReference type="GO" id="GO:0005634">
    <property type="term" value="C:nucleus"/>
    <property type="evidence" value="ECO:0007669"/>
    <property type="project" value="TreeGrafter"/>
</dbReference>
<dbReference type="HOGENOM" id="CLU_046155_0_0_1"/>
<evidence type="ECO:0000313" key="2">
    <source>
        <dbReference type="EMBL" id="KDQ29362.1"/>
    </source>
</evidence>
<accession>A0A067NZ05</accession>
<dbReference type="Pfam" id="PF21762">
    <property type="entry name" value="DEDDh_C"/>
    <property type="match status" value="1"/>
</dbReference>
<evidence type="ECO:0000259" key="1">
    <source>
        <dbReference type="Pfam" id="PF21762"/>
    </source>
</evidence>
<dbReference type="EMBL" id="KL198007">
    <property type="protein sequence ID" value="KDQ29362.1"/>
    <property type="molecule type" value="Genomic_DNA"/>
</dbReference>
<dbReference type="GO" id="GO:0003676">
    <property type="term" value="F:nucleic acid binding"/>
    <property type="evidence" value="ECO:0007669"/>
    <property type="project" value="InterPro"/>
</dbReference>
<protein>
    <recommendedName>
        <fullName evidence="1">Gfd2/YDR514C-like C-terminal domain-containing protein</fullName>
    </recommendedName>
</protein>
<gene>
    <name evidence="2" type="ORF">PLEOSDRAFT_1039826</name>
</gene>
<sequence length="412" mass="46951">MAPKSNNPVVTGYYRWTDIWFQWPSALPNRDDERALKAILAHDSIVHPDHPLHPGEEGITMYMGTFPSGESRLLMSSAQIDYCRYWLHAVGKTTQMIALPYSDCLLTPSNLTSISAKLVKTGWDLKNIVKKIEKSNKKLKGKTPGLGRRLQLFDLIRTFWAAKKGVWCAIDIEAWEKSHDVITELGYSFVHWENGEEVAEYAHLIIEEHKMYTNSVYVQGNRDHYNFGKSEVLNKKNFKKRVHGLFDMMLEQGPVFLVFHDHGQDVKYLESRDIEAPVRLGTHILPDNLPEDGIFYVDTSDLFGALVNNGEQKKSLSECCRLLGIPTRFLHNAGNDAHYTMLAFKSMASGADLEAQREQRWPKQAAKFAATNDPEIEFHPWDEDSDYEDMEGLFPAPPAYDRATGLLNTAEE</sequence>
<dbReference type="PANTHER" id="PTHR28083:SF1">
    <property type="entry name" value="GOOD FOR FULL DBP5 ACTIVITY PROTEIN 2"/>
    <property type="match status" value="1"/>
</dbReference>
<dbReference type="Gene3D" id="3.30.420.10">
    <property type="entry name" value="Ribonuclease H-like superfamily/Ribonuclease H"/>
    <property type="match status" value="1"/>
</dbReference>
<dbReference type="InterPro" id="IPR036397">
    <property type="entry name" value="RNaseH_sf"/>
</dbReference>
<dbReference type="InterPro" id="IPR048519">
    <property type="entry name" value="Gfd2/YDR514C-like_C"/>
</dbReference>
<name>A0A067NZ05_PLEO1</name>
<reference evidence="3" key="1">
    <citation type="journal article" date="2014" name="Proc. Natl. Acad. Sci. U.S.A.">
        <title>Extensive sampling of basidiomycete genomes demonstrates inadequacy of the white-rot/brown-rot paradigm for wood decay fungi.</title>
        <authorList>
            <person name="Riley R."/>
            <person name="Salamov A.A."/>
            <person name="Brown D.W."/>
            <person name="Nagy L.G."/>
            <person name="Floudas D."/>
            <person name="Held B.W."/>
            <person name="Levasseur A."/>
            <person name="Lombard V."/>
            <person name="Morin E."/>
            <person name="Otillar R."/>
            <person name="Lindquist E.A."/>
            <person name="Sun H."/>
            <person name="LaButti K.M."/>
            <person name="Schmutz J."/>
            <person name="Jabbour D."/>
            <person name="Luo H."/>
            <person name="Baker S.E."/>
            <person name="Pisabarro A.G."/>
            <person name="Walton J.D."/>
            <person name="Blanchette R.A."/>
            <person name="Henrissat B."/>
            <person name="Martin F."/>
            <person name="Cullen D."/>
            <person name="Hibbett D.S."/>
            <person name="Grigoriev I.V."/>
        </authorList>
    </citation>
    <scope>NUCLEOTIDE SEQUENCE [LARGE SCALE GENOMIC DNA]</scope>
    <source>
        <strain evidence="3">PC15</strain>
    </source>
</reference>
<feature type="domain" description="Gfd2/YDR514C-like C-terminal" evidence="1">
    <location>
        <begin position="166"/>
        <end position="347"/>
    </location>
</feature>
<dbReference type="Proteomes" id="UP000027073">
    <property type="component" value="Unassembled WGS sequence"/>
</dbReference>
<dbReference type="AlphaFoldDB" id="A0A067NZ05"/>
<dbReference type="VEuPathDB" id="FungiDB:PLEOSDRAFT_1039826"/>
<dbReference type="InParanoid" id="A0A067NZ05"/>
<dbReference type="InterPro" id="IPR012337">
    <property type="entry name" value="RNaseH-like_sf"/>
</dbReference>
<dbReference type="SUPFAM" id="SSF53098">
    <property type="entry name" value="Ribonuclease H-like"/>
    <property type="match status" value="1"/>
</dbReference>